<feature type="transmembrane region" description="Helical" evidence="9">
    <location>
        <begin position="183"/>
        <end position="202"/>
    </location>
</feature>
<keyword evidence="6 9" id="KW-1133">Transmembrane helix</keyword>
<dbReference type="InterPro" id="IPR007369">
    <property type="entry name" value="Peptidase_A22B_SPP"/>
</dbReference>
<evidence type="ECO:0000256" key="5">
    <source>
        <dbReference type="ARBA" id="ARBA00022824"/>
    </source>
</evidence>
<sequence length="404" mass="44856">MVSDTDLYISYGVLMTAALIPIYFGSFASLNTPKTTRELKRAHKKKKATTSDSDTEWDSDDNDDETITERLTSSDAWLFPVMGSAVLFGMFLVFKYINKDYVNMLLGVYFGLVGCFAVTKVFVALSKAVTPASLWKRLPAFKLSLQQRGQGEILKARFTHVDVGLFLASVVLNGLYIFTKNWIISNLLALSLALNAISLMTLDSFRTGAIMLGGLFLYDIFWVFGTPVMVSVARNFDAPIKIVWPKNVVEALLALRERQPVPKLQMTMLGLGDIVIPGVFVALALRYDQTMASQRSPSVEFTRRFTRFAKPYFSATLVAYVVGLGTTMAVMHVFKAAQPALLYLSPACVGAIALTSLIRGEFKQVWSWTEEDEEEDHKAQTDKPKSNGKVQQDAAVKSKKKKSA</sequence>
<dbReference type="GO" id="GO:0042500">
    <property type="term" value="F:aspartic endopeptidase activity, intramembrane cleaving"/>
    <property type="evidence" value="ECO:0007669"/>
    <property type="project" value="InterPro"/>
</dbReference>
<evidence type="ECO:0000256" key="8">
    <source>
        <dbReference type="SAM" id="MobiDB-lite"/>
    </source>
</evidence>
<feature type="transmembrane region" description="Helical" evidence="9">
    <location>
        <begin position="340"/>
        <end position="358"/>
    </location>
</feature>
<feature type="region of interest" description="Disordered" evidence="8">
    <location>
        <begin position="369"/>
        <end position="404"/>
    </location>
</feature>
<evidence type="ECO:0000256" key="9">
    <source>
        <dbReference type="SAM" id="Phobius"/>
    </source>
</evidence>
<comment type="similarity">
    <text evidence="2">Belongs to the peptidase A22B family.</text>
</comment>
<feature type="region of interest" description="Disordered" evidence="8">
    <location>
        <begin position="41"/>
        <end position="64"/>
    </location>
</feature>
<dbReference type="EMBL" id="OM056805">
    <property type="protein sequence ID" value="UOP57134.1"/>
    <property type="molecule type" value="mRNA"/>
</dbReference>
<proteinExistence type="evidence at transcript level"/>
<protein>
    <submittedName>
        <fullName evidence="10">Putative signal peptide peptidase</fullName>
    </submittedName>
</protein>
<dbReference type="GO" id="GO:0033619">
    <property type="term" value="P:membrane protein proteolysis"/>
    <property type="evidence" value="ECO:0007669"/>
    <property type="project" value="TreeGrafter"/>
</dbReference>
<organism evidence="10">
    <name type="scientific">Thecaphora frezii</name>
    <dbReference type="NCBI Taxonomy" id="1269715"/>
    <lineage>
        <taxon>Eukaryota</taxon>
        <taxon>Fungi</taxon>
        <taxon>Dikarya</taxon>
        <taxon>Basidiomycota</taxon>
        <taxon>Ustilaginomycotina</taxon>
        <taxon>Ustilaginomycetes</taxon>
        <taxon>Urocystidales</taxon>
        <taxon>Glomosporiaceae</taxon>
        <taxon>Thecaphora</taxon>
    </lineage>
</organism>
<keyword evidence="3 9" id="KW-0812">Transmembrane</keyword>
<evidence type="ECO:0000313" key="10">
    <source>
        <dbReference type="EMBL" id="UOP57134.1"/>
    </source>
</evidence>
<evidence type="ECO:0000256" key="1">
    <source>
        <dbReference type="ARBA" id="ARBA00004477"/>
    </source>
</evidence>
<feature type="transmembrane region" description="Helical" evidence="9">
    <location>
        <begin position="312"/>
        <end position="334"/>
    </location>
</feature>
<dbReference type="InterPro" id="IPR006639">
    <property type="entry name" value="Preselin/SPP"/>
</dbReference>
<feature type="transmembrane region" description="Helical" evidence="9">
    <location>
        <begin position="12"/>
        <end position="31"/>
    </location>
</feature>
<dbReference type="Pfam" id="PF04258">
    <property type="entry name" value="Peptidase_A22B"/>
    <property type="match status" value="1"/>
</dbReference>
<name>A0A8T9MVQ4_9BASI</name>
<accession>A0A8T9MVQ4</accession>
<feature type="transmembrane region" description="Helical" evidence="9">
    <location>
        <begin position="264"/>
        <end position="285"/>
    </location>
</feature>
<evidence type="ECO:0000256" key="3">
    <source>
        <dbReference type="ARBA" id="ARBA00022692"/>
    </source>
</evidence>
<feature type="transmembrane region" description="Helical" evidence="9">
    <location>
        <begin position="209"/>
        <end position="230"/>
    </location>
</feature>
<feature type="transmembrane region" description="Helical" evidence="9">
    <location>
        <begin position="77"/>
        <end position="97"/>
    </location>
</feature>
<dbReference type="AlphaFoldDB" id="A0A8T9MVQ4"/>
<dbReference type="GO" id="GO:0006465">
    <property type="term" value="P:signal peptide processing"/>
    <property type="evidence" value="ECO:0007669"/>
    <property type="project" value="TreeGrafter"/>
</dbReference>
<dbReference type="SMART" id="SM00730">
    <property type="entry name" value="PSN"/>
    <property type="match status" value="1"/>
</dbReference>
<dbReference type="GO" id="GO:0098554">
    <property type="term" value="C:cytoplasmic side of endoplasmic reticulum membrane"/>
    <property type="evidence" value="ECO:0007669"/>
    <property type="project" value="TreeGrafter"/>
</dbReference>
<comment type="subcellular location">
    <subcellularLocation>
        <location evidence="1">Endoplasmic reticulum membrane</location>
        <topology evidence="1">Multi-pass membrane protein</topology>
    </subcellularLocation>
</comment>
<evidence type="ECO:0000256" key="6">
    <source>
        <dbReference type="ARBA" id="ARBA00022989"/>
    </source>
</evidence>
<evidence type="ECO:0000256" key="4">
    <source>
        <dbReference type="ARBA" id="ARBA00022801"/>
    </source>
</evidence>
<evidence type="ECO:0000256" key="2">
    <source>
        <dbReference type="ARBA" id="ARBA00006859"/>
    </source>
</evidence>
<keyword evidence="7 9" id="KW-0472">Membrane</keyword>
<feature type="compositionally biased region" description="Basic and acidic residues" evidence="8">
    <location>
        <begin position="376"/>
        <end position="385"/>
    </location>
</feature>
<dbReference type="PANTHER" id="PTHR12174:SF23">
    <property type="entry name" value="MINOR HISTOCOMPATIBILITY ANTIGEN H13"/>
    <property type="match status" value="1"/>
</dbReference>
<reference evidence="10" key="1">
    <citation type="submission" date="2021-12" db="EMBL/GenBank/DDBJ databases">
        <authorList>
            <person name="Beltramo D.M."/>
            <person name="Soria N.W."/>
        </authorList>
    </citation>
    <scope>NUCLEOTIDE SEQUENCE</scope>
</reference>
<dbReference type="GO" id="GO:0098553">
    <property type="term" value="C:lumenal side of endoplasmic reticulum membrane"/>
    <property type="evidence" value="ECO:0007669"/>
    <property type="project" value="TreeGrafter"/>
</dbReference>
<evidence type="ECO:0000256" key="7">
    <source>
        <dbReference type="ARBA" id="ARBA00023136"/>
    </source>
</evidence>
<feature type="compositionally biased region" description="Acidic residues" evidence="8">
    <location>
        <begin position="53"/>
        <end position="64"/>
    </location>
</feature>
<feature type="transmembrane region" description="Helical" evidence="9">
    <location>
        <begin position="109"/>
        <end position="135"/>
    </location>
</feature>
<keyword evidence="4" id="KW-0378">Hydrolase</keyword>
<dbReference type="PANTHER" id="PTHR12174">
    <property type="entry name" value="SIGNAL PEPTIDE PEPTIDASE"/>
    <property type="match status" value="1"/>
</dbReference>
<keyword evidence="5" id="KW-0256">Endoplasmic reticulum</keyword>